<gene>
    <name evidence="1" type="ORF">Tci_873886</name>
</gene>
<reference evidence="1" key="1">
    <citation type="journal article" date="2019" name="Sci. Rep.">
        <title>Draft genome of Tanacetum cinerariifolium, the natural source of mosquito coil.</title>
        <authorList>
            <person name="Yamashiro T."/>
            <person name="Shiraishi A."/>
            <person name="Satake H."/>
            <person name="Nakayama K."/>
        </authorList>
    </citation>
    <scope>NUCLEOTIDE SEQUENCE</scope>
</reference>
<organism evidence="1">
    <name type="scientific">Tanacetum cinerariifolium</name>
    <name type="common">Dalmatian daisy</name>
    <name type="synonym">Chrysanthemum cinerariifolium</name>
    <dbReference type="NCBI Taxonomy" id="118510"/>
    <lineage>
        <taxon>Eukaryota</taxon>
        <taxon>Viridiplantae</taxon>
        <taxon>Streptophyta</taxon>
        <taxon>Embryophyta</taxon>
        <taxon>Tracheophyta</taxon>
        <taxon>Spermatophyta</taxon>
        <taxon>Magnoliopsida</taxon>
        <taxon>eudicotyledons</taxon>
        <taxon>Gunneridae</taxon>
        <taxon>Pentapetalae</taxon>
        <taxon>asterids</taxon>
        <taxon>campanulids</taxon>
        <taxon>Asterales</taxon>
        <taxon>Asteraceae</taxon>
        <taxon>Asteroideae</taxon>
        <taxon>Anthemideae</taxon>
        <taxon>Anthemidinae</taxon>
        <taxon>Tanacetum</taxon>
    </lineage>
</organism>
<dbReference type="EMBL" id="BKCJ011194566">
    <property type="protein sequence ID" value="GFD01917.1"/>
    <property type="molecule type" value="Genomic_DNA"/>
</dbReference>
<name>A0A699SVH4_TANCI</name>
<protein>
    <recommendedName>
        <fullName evidence="2">Reverse transcriptase domain-containing protein</fullName>
    </recommendedName>
</protein>
<comment type="caution">
    <text evidence="1">The sequence shown here is derived from an EMBL/GenBank/DDBJ whole genome shotgun (WGS) entry which is preliminary data.</text>
</comment>
<evidence type="ECO:0008006" key="2">
    <source>
        <dbReference type="Google" id="ProtNLM"/>
    </source>
</evidence>
<evidence type="ECO:0000313" key="1">
    <source>
        <dbReference type="EMBL" id="GFD01917.1"/>
    </source>
</evidence>
<sequence>MLFTINPRPHPTVNANTNVESIPSLPIPVQDNDSQREEIDIITSTDVVLPPGVENDDSDGEVDAVDDLRVDNFILKPDKNG</sequence>
<dbReference type="AlphaFoldDB" id="A0A699SVH4"/>
<accession>A0A699SVH4</accession>
<proteinExistence type="predicted"/>
<feature type="non-terminal residue" evidence="1">
    <location>
        <position position="81"/>
    </location>
</feature>